<keyword evidence="3" id="KW-1185">Reference proteome</keyword>
<evidence type="ECO:0000313" key="2">
    <source>
        <dbReference type="EMBL" id="KAG6757787.1"/>
    </source>
</evidence>
<sequence length="73" mass="8265">MKQTIVVYGALAFRWLAIEMSFKPFLNKARFAIDKSDPARDLNGDDDSANRKENDSLSKSDAFFSYENPTDAL</sequence>
<dbReference type="PANTHER" id="PTHR33982">
    <property type="entry name" value="OUTER ENVELOPE MEMBRANE PROTEIN 7-RELATED"/>
    <property type="match status" value="1"/>
</dbReference>
<protein>
    <submittedName>
        <fullName evidence="2">Uncharacterized protein</fullName>
    </submittedName>
</protein>
<gene>
    <name evidence="2" type="ORF">POTOM_038112</name>
</gene>
<dbReference type="Proteomes" id="UP000886885">
    <property type="component" value="Chromosome 10D"/>
</dbReference>
<reference evidence="2" key="1">
    <citation type="journal article" date="2020" name="bioRxiv">
        <title>Hybrid origin of Populus tomentosa Carr. identified through genome sequencing and phylogenomic analysis.</title>
        <authorList>
            <person name="An X."/>
            <person name="Gao K."/>
            <person name="Chen Z."/>
            <person name="Li J."/>
            <person name="Yang X."/>
            <person name="Yang X."/>
            <person name="Zhou J."/>
            <person name="Guo T."/>
            <person name="Zhao T."/>
            <person name="Huang S."/>
            <person name="Miao D."/>
            <person name="Khan W.U."/>
            <person name="Rao P."/>
            <person name="Ye M."/>
            <person name="Lei B."/>
            <person name="Liao W."/>
            <person name="Wang J."/>
            <person name="Ji L."/>
            <person name="Li Y."/>
            <person name="Guo B."/>
            <person name="Mustafa N.S."/>
            <person name="Li S."/>
            <person name="Yun Q."/>
            <person name="Keller S.R."/>
            <person name="Mao J."/>
            <person name="Zhang R."/>
            <person name="Strauss S.H."/>
        </authorList>
    </citation>
    <scope>NUCLEOTIDE SEQUENCE</scope>
    <source>
        <strain evidence="2">GM15</strain>
        <tissue evidence="2">Leaf</tissue>
    </source>
</reference>
<accession>A0A8X7YYR6</accession>
<evidence type="ECO:0000256" key="1">
    <source>
        <dbReference type="SAM" id="MobiDB-lite"/>
    </source>
</evidence>
<evidence type="ECO:0000313" key="3">
    <source>
        <dbReference type="Proteomes" id="UP000886885"/>
    </source>
</evidence>
<proteinExistence type="predicted"/>
<name>A0A8X7YYR6_POPTO</name>
<dbReference type="InterPro" id="IPR038944">
    <property type="entry name" value="OEP7-like"/>
</dbReference>
<dbReference type="EMBL" id="JAAWWB010000020">
    <property type="protein sequence ID" value="KAG6757787.1"/>
    <property type="molecule type" value="Genomic_DNA"/>
</dbReference>
<dbReference type="GO" id="GO:0009707">
    <property type="term" value="C:chloroplast outer membrane"/>
    <property type="evidence" value="ECO:0007669"/>
    <property type="project" value="TreeGrafter"/>
</dbReference>
<dbReference type="OrthoDB" id="754892at2759"/>
<feature type="region of interest" description="Disordered" evidence="1">
    <location>
        <begin position="36"/>
        <end position="73"/>
    </location>
</feature>
<organism evidence="2 3">
    <name type="scientific">Populus tomentosa</name>
    <name type="common">Chinese white poplar</name>
    <dbReference type="NCBI Taxonomy" id="118781"/>
    <lineage>
        <taxon>Eukaryota</taxon>
        <taxon>Viridiplantae</taxon>
        <taxon>Streptophyta</taxon>
        <taxon>Embryophyta</taxon>
        <taxon>Tracheophyta</taxon>
        <taxon>Spermatophyta</taxon>
        <taxon>Magnoliopsida</taxon>
        <taxon>eudicotyledons</taxon>
        <taxon>Gunneridae</taxon>
        <taxon>Pentapetalae</taxon>
        <taxon>rosids</taxon>
        <taxon>fabids</taxon>
        <taxon>Malpighiales</taxon>
        <taxon>Salicaceae</taxon>
        <taxon>Saliceae</taxon>
        <taxon>Populus</taxon>
    </lineage>
</organism>
<dbReference type="PANTHER" id="PTHR33982:SF5">
    <property type="entry name" value="OUTER ENVELOPE MEMBRANE PROTEIN 7"/>
    <property type="match status" value="1"/>
</dbReference>
<comment type="caution">
    <text evidence="2">The sequence shown here is derived from an EMBL/GenBank/DDBJ whole genome shotgun (WGS) entry which is preliminary data.</text>
</comment>
<dbReference type="AlphaFoldDB" id="A0A8X7YYR6"/>
<feature type="compositionally biased region" description="Basic and acidic residues" evidence="1">
    <location>
        <begin position="36"/>
        <end position="58"/>
    </location>
</feature>